<gene>
    <name evidence="2" type="ORF">SAMN04487779_101359</name>
</gene>
<evidence type="ECO:0000313" key="3">
    <source>
        <dbReference type="Proteomes" id="UP000198925"/>
    </source>
</evidence>
<dbReference type="RefSeq" id="WP_090664273.1">
    <property type="nucleotide sequence ID" value="NZ_FMZX01000013.1"/>
</dbReference>
<name>A0A1G6Y123_9PROT</name>
<dbReference type="EMBL" id="FMZX01000013">
    <property type="protein sequence ID" value="SDD84010.1"/>
    <property type="molecule type" value="Genomic_DNA"/>
</dbReference>
<reference evidence="2 3" key="1">
    <citation type="submission" date="2016-10" db="EMBL/GenBank/DDBJ databases">
        <authorList>
            <person name="de Groot N.N."/>
        </authorList>
    </citation>
    <scope>NUCLEOTIDE SEQUENCE [LARGE SCALE GENOMIC DNA]</scope>
    <source>
        <strain evidence="2 3">CPCC 100156</strain>
    </source>
</reference>
<dbReference type="STRING" id="938405.SAMN02927895_04545"/>
<evidence type="ECO:0000313" key="2">
    <source>
        <dbReference type="EMBL" id="SDD84010.1"/>
    </source>
</evidence>
<feature type="signal peptide" evidence="1">
    <location>
        <begin position="1"/>
        <end position="31"/>
    </location>
</feature>
<dbReference type="AlphaFoldDB" id="A0A1G6Y123"/>
<proteinExistence type="predicted"/>
<dbReference type="Proteomes" id="UP000198925">
    <property type="component" value="Unassembled WGS sequence"/>
</dbReference>
<feature type="chain" id="PRO_5011437775" description="DUF2066 domain-containing protein" evidence="1">
    <location>
        <begin position="32"/>
        <end position="237"/>
    </location>
</feature>
<sequence>MLGSRSGVVRGITGGVLLLSAAFPLATPAVAQVAALPPPIATPGAEAQALNLTQRGIPAEASAENGVLARERALAAGRRTAWERALSEAGLPPVNLSDQRLEDMVRSIVIEQERTAPTRYTGRITVVFDPNRVRSALGGNVTVPGAAPPPVAASAPASNWVEAVAIYRSMGEWLELQRRLRGAPPVASVDIQGIAVDAARLRLGLRAPAPEAAALLAAIGIALEPAGPSWRLGLAGS</sequence>
<evidence type="ECO:0000256" key="1">
    <source>
        <dbReference type="SAM" id="SignalP"/>
    </source>
</evidence>
<keyword evidence="3" id="KW-1185">Reference proteome</keyword>
<accession>A0A1G6Y123</accession>
<organism evidence="2 3">
    <name type="scientific">Belnapia rosea</name>
    <dbReference type="NCBI Taxonomy" id="938405"/>
    <lineage>
        <taxon>Bacteria</taxon>
        <taxon>Pseudomonadati</taxon>
        <taxon>Pseudomonadota</taxon>
        <taxon>Alphaproteobacteria</taxon>
        <taxon>Acetobacterales</taxon>
        <taxon>Roseomonadaceae</taxon>
        <taxon>Belnapia</taxon>
    </lineage>
</organism>
<protein>
    <recommendedName>
        <fullName evidence="4">DUF2066 domain-containing protein</fullName>
    </recommendedName>
</protein>
<keyword evidence="1" id="KW-0732">Signal</keyword>
<evidence type="ECO:0008006" key="4">
    <source>
        <dbReference type="Google" id="ProtNLM"/>
    </source>
</evidence>